<evidence type="ECO:0000313" key="3">
    <source>
        <dbReference type="EMBL" id="GIM29164.1"/>
    </source>
</evidence>
<comment type="caution">
    <text evidence="3">The sequence shown here is derived from an EMBL/GenBank/DDBJ whole genome shotgun (WGS) entry which is preliminary data.</text>
</comment>
<keyword evidence="4" id="KW-1185">Reference proteome</keyword>
<dbReference type="GO" id="GO:0006508">
    <property type="term" value="P:proteolysis"/>
    <property type="evidence" value="ECO:0007669"/>
    <property type="project" value="InterPro"/>
</dbReference>
<evidence type="ECO:0000313" key="4">
    <source>
        <dbReference type="Proteomes" id="UP000679179"/>
    </source>
</evidence>
<feature type="domain" description="Peptidase M28" evidence="2">
    <location>
        <begin position="213"/>
        <end position="403"/>
    </location>
</feature>
<dbReference type="InterPro" id="IPR007484">
    <property type="entry name" value="Peptidase_M28"/>
</dbReference>
<proteinExistence type="predicted"/>
<keyword evidence="1" id="KW-1133">Transmembrane helix</keyword>
<dbReference type="Proteomes" id="UP000679179">
    <property type="component" value="Unassembled WGS sequence"/>
</dbReference>
<dbReference type="GO" id="GO:0008235">
    <property type="term" value="F:metalloexopeptidase activity"/>
    <property type="evidence" value="ECO:0007669"/>
    <property type="project" value="InterPro"/>
</dbReference>
<dbReference type="InterPro" id="IPR045175">
    <property type="entry name" value="M28_fam"/>
</dbReference>
<dbReference type="EMBL" id="BOPZ01000014">
    <property type="protein sequence ID" value="GIM29164.1"/>
    <property type="molecule type" value="Genomic_DNA"/>
</dbReference>
<accession>A0A919S0H2</accession>
<keyword evidence="1" id="KW-0472">Membrane</keyword>
<dbReference type="Gene3D" id="3.40.630.10">
    <property type="entry name" value="Zn peptidases"/>
    <property type="match status" value="1"/>
</dbReference>
<evidence type="ECO:0000256" key="1">
    <source>
        <dbReference type="SAM" id="Phobius"/>
    </source>
</evidence>
<evidence type="ECO:0000259" key="2">
    <source>
        <dbReference type="Pfam" id="PF04389"/>
    </source>
</evidence>
<reference evidence="3" key="1">
    <citation type="submission" date="2021-03" db="EMBL/GenBank/DDBJ databases">
        <title>Taxonomic study of Clostridium polyendosporum from meadow-gley soil under rice.</title>
        <authorList>
            <person name="Kobayashi H."/>
            <person name="Tanizawa Y."/>
            <person name="Yagura M."/>
        </authorList>
    </citation>
    <scope>NUCLEOTIDE SEQUENCE</scope>
    <source>
        <strain evidence="3">JCM 30710</strain>
    </source>
</reference>
<gene>
    <name evidence="3" type="ORF">CPJCM30710_18300</name>
</gene>
<protein>
    <submittedName>
        <fullName evidence="3">Peptidase</fullName>
    </submittedName>
</protein>
<name>A0A919S0H2_9CLOT</name>
<dbReference type="AlphaFoldDB" id="A0A919S0H2"/>
<organism evidence="3 4">
    <name type="scientific">Clostridium polyendosporum</name>
    <dbReference type="NCBI Taxonomy" id="69208"/>
    <lineage>
        <taxon>Bacteria</taxon>
        <taxon>Bacillati</taxon>
        <taxon>Bacillota</taxon>
        <taxon>Clostridia</taxon>
        <taxon>Eubacteriales</taxon>
        <taxon>Clostridiaceae</taxon>
        <taxon>Clostridium</taxon>
    </lineage>
</organism>
<dbReference type="PANTHER" id="PTHR12147">
    <property type="entry name" value="METALLOPEPTIDASE M28 FAMILY MEMBER"/>
    <property type="match status" value="1"/>
</dbReference>
<sequence length="447" mass="50567">MRKQLLTFLLVITVLIFNLSFIFSISLKSFDDTNVIKNIKYLSSDRFKGRLAGTLENRIVSEYIKNYFKKINVSPQKQDYLDPFQVYAPIQINGSPMLEILNKSGKIVKEYEYGKDFKDSFLNFRTNNLQTTPKDEIRIYAGGIDIIQDSKSFRFIIANDNFKFRSSFISDYRSDMPILITPKVYDDLITYSKKGYSIKCFIPYEVQKTNIYNVIGVIKGVNSKLPPLVLSCHFDHLGEDLSGNIYSGALDNASGTAFLLELARYLSSILPPDRDIIIAAFNAEEFGLLGSKAFVDDNASYLLGGKAINFDMIGSNNAIPLTIMSGKNAPRSVLLSDIQNYCKKTSVDYLIEFEDASDHASFINQGIDAISLCDADFSRIHTPDDKAEFISKSAIDRAYKVVWSEISSYAYTYSPMFIYSKRILLSSGVLSCIFFFSLLFINIKKVE</sequence>
<dbReference type="SUPFAM" id="SSF53187">
    <property type="entry name" value="Zn-dependent exopeptidases"/>
    <property type="match status" value="1"/>
</dbReference>
<dbReference type="Pfam" id="PF04389">
    <property type="entry name" value="Peptidase_M28"/>
    <property type="match status" value="1"/>
</dbReference>
<dbReference type="PANTHER" id="PTHR12147:SF26">
    <property type="entry name" value="PEPTIDASE M28 DOMAIN-CONTAINING PROTEIN"/>
    <property type="match status" value="1"/>
</dbReference>
<dbReference type="RefSeq" id="WP_212903871.1">
    <property type="nucleotide sequence ID" value="NZ_BOPZ01000014.1"/>
</dbReference>
<feature type="transmembrane region" description="Helical" evidence="1">
    <location>
        <begin position="423"/>
        <end position="443"/>
    </location>
</feature>
<keyword evidence="1" id="KW-0812">Transmembrane</keyword>